<name>X0ZBV5_9ZZZZ</name>
<proteinExistence type="predicted"/>
<dbReference type="InterPro" id="IPR052932">
    <property type="entry name" value="OprB_Porin"/>
</dbReference>
<feature type="non-terminal residue" evidence="1">
    <location>
        <position position="1"/>
    </location>
</feature>
<dbReference type="GO" id="GO:0016020">
    <property type="term" value="C:membrane"/>
    <property type="evidence" value="ECO:0007669"/>
    <property type="project" value="InterPro"/>
</dbReference>
<dbReference type="Pfam" id="PF04966">
    <property type="entry name" value="OprB"/>
    <property type="match status" value="1"/>
</dbReference>
<dbReference type="GO" id="GO:0008643">
    <property type="term" value="P:carbohydrate transport"/>
    <property type="evidence" value="ECO:0007669"/>
    <property type="project" value="InterPro"/>
</dbReference>
<dbReference type="InterPro" id="IPR038673">
    <property type="entry name" value="OprB_sf"/>
</dbReference>
<evidence type="ECO:0008006" key="2">
    <source>
        <dbReference type="Google" id="ProtNLM"/>
    </source>
</evidence>
<comment type="caution">
    <text evidence="1">The sequence shown here is derived from an EMBL/GenBank/DDBJ whole genome shotgun (WGS) entry which is preliminary data.</text>
</comment>
<sequence length="84" mass="9218">FQYQGLLEGRDDDVLGVGFAQGVFSDKASTSYTDDYENALELYYSIRVTPWLNISPSVQYIGNPGGDKTVSDAVVLGVRAQMTF</sequence>
<gene>
    <name evidence="1" type="ORF">S01H4_06900</name>
</gene>
<dbReference type="Gene3D" id="2.40.160.180">
    <property type="entry name" value="Carbohydrate-selective porin OprB"/>
    <property type="match status" value="1"/>
</dbReference>
<dbReference type="InterPro" id="IPR007049">
    <property type="entry name" value="Carb-sel_porin_OprB"/>
</dbReference>
<organism evidence="1">
    <name type="scientific">marine sediment metagenome</name>
    <dbReference type="NCBI Taxonomy" id="412755"/>
    <lineage>
        <taxon>unclassified sequences</taxon>
        <taxon>metagenomes</taxon>
        <taxon>ecological metagenomes</taxon>
    </lineage>
</organism>
<dbReference type="GO" id="GO:0015288">
    <property type="term" value="F:porin activity"/>
    <property type="evidence" value="ECO:0007669"/>
    <property type="project" value="InterPro"/>
</dbReference>
<protein>
    <recommendedName>
        <fullName evidence="2">Porin</fullName>
    </recommendedName>
</protein>
<dbReference type="EMBL" id="BART01002193">
    <property type="protein sequence ID" value="GAG57853.1"/>
    <property type="molecule type" value="Genomic_DNA"/>
</dbReference>
<reference evidence="1" key="1">
    <citation type="journal article" date="2014" name="Front. Microbiol.">
        <title>High frequency of phylogenetically diverse reductive dehalogenase-homologous genes in deep subseafloor sedimentary metagenomes.</title>
        <authorList>
            <person name="Kawai M."/>
            <person name="Futagami T."/>
            <person name="Toyoda A."/>
            <person name="Takaki Y."/>
            <person name="Nishi S."/>
            <person name="Hori S."/>
            <person name="Arai W."/>
            <person name="Tsubouchi T."/>
            <person name="Morono Y."/>
            <person name="Uchiyama I."/>
            <person name="Ito T."/>
            <person name="Fujiyama A."/>
            <person name="Inagaki F."/>
            <person name="Takami H."/>
        </authorList>
    </citation>
    <scope>NUCLEOTIDE SEQUENCE</scope>
    <source>
        <strain evidence="1">Expedition CK06-06</strain>
    </source>
</reference>
<dbReference type="AlphaFoldDB" id="X0ZBV5"/>
<dbReference type="PANTHER" id="PTHR37944:SF1">
    <property type="entry name" value="PORIN B"/>
    <property type="match status" value="1"/>
</dbReference>
<evidence type="ECO:0000313" key="1">
    <source>
        <dbReference type="EMBL" id="GAG57853.1"/>
    </source>
</evidence>
<dbReference type="PANTHER" id="PTHR37944">
    <property type="entry name" value="PORIN B"/>
    <property type="match status" value="1"/>
</dbReference>
<accession>X0ZBV5</accession>